<evidence type="ECO:0000313" key="6">
    <source>
        <dbReference type="Proteomes" id="UP000262379"/>
    </source>
</evidence>
<dbReference type="RefSeq" id="WP_116625131.1">
    <property type="nucleotide sequence ID" value="NZ_QURN01000014.1"/>
</dbReference>
<dbReference type="AlphaFoldDB" id="A0A371X981"/>
<keyword evidence="6" id="KW-1185">Reference proteome</keyword>
<dbReference type="Pfam" id="PF02563">
    <property type="entry name" value="Poly_export"/>
    <property type="match status" value="1"/>
</dbReference>
<reference evidence="6" key="1">
    <citation type="submission" date="2018-08" db="EMBL/GenBank/DDBJ databases">
        <authorList>
            <person name="Im W.T."/>
        </authorList>
    </citation>
    <scope>NUCLEOTIDE SEQUENCE [LARGE SCALE GENOMIC DNA]</scope>
    <source>
        <strain evidence="6">LA-28</strain>
    </source>
</reference>
<dbReference type="Gene3D" id="3.10.560.10">
    <property type="entry name" value="Outer membrane lipoprotein wza domain like"/>
    <property type="match status" value="1"/>
</dbReference>
<protein>
    <submittedName>
        <fullName evidence="5">Sugar ABC transporter substrate-binding protein</fullName>
    </submittedName>
</protein>
<evidence type="ECO:0000259" key="4">
    <source>
        <dbReference type="Pfam" id="PF25994"/>
    </source>
</evidence>
<keyword evidence="1 2" id="KW-0732">Signal</keyword>
<comment type="caution">
    <text evidence="5">The sequence shown here is derived from an EMBL/GenBank/DDBJ whole genome shotgun (WGS) entry which is preliminary data.</text>
</comment>
<sequence>MAGLMSRAGLAALFLLGASGVALADEYRLGVQDKLTLRVVEWQIIENAFREWTSINGEYTVQDGGRISVPFAGDLKVTGLTTDELQEQLAARLKERFALKSAPEVSAEIAQYRPFFITGVVQSPGQYPYMPGLTVQKALAVAGGTQRTLDGQRVERELITQKGEYDLLSDDRLRLMVKRVRVDAEIAGKADFEVPASLPQGKRLNDLIGEERAIMTARKTNLDLQLTALSDLKGLLQTEIDTLEKKRTNQDRQLELMQKELKGVGALAEQGLVNNSRVLTAERSAADIQAQRLDIDTAIVRARQAVSKAEQDALELRNSMQTELAVERQQVEVDLLSTSRKMNMRSDLMVEASTLSPGDQTLLEFSISRAKPDGSTTVVKAAMDQPVQPGDVVSVKVAEVPTR</sequence>
<organism evidence="5 6">
    <name type="scientific">Mesorhizobium denitrificans</name>
    <dbReference type="NCBI Taxonomy" id="2294114"/>
    <lineage>
        <taxon>Bacteria</taxon>
        <taxon>Pseudomonadati</taxon>
        <taxon>Pseudomonadota</taxon>
        <taxon>Alphaproteobacteria</taxon>
        <taxon>Hyphomicrobiales</taxon>
        <taxon>Phyllobacteriaceae</taxon>
        <taxon>Mesorhizobium</taxon>
    </lineage>
</organism>
<feature type="domain" description="Polysaccharide export protein N-terminal" evidence="3">
    <location>
        <begin position="24"/>
        <end position="109"/>
    </location>
</feature>
<dbReference type="PANTHER" id="PTHR33619">
    <property type="entry name" value="POLYSACCHARIDE EXPORT PROTEIN GFCE-RELATED"/>
    <property type="match status" value="1"/>
</dbReference>
<dbReference type="Pfam" id="PF25994">
    <property type="entry name" value="HH_AprE"/>
    <property type="match status" value="1"/>
</dbReference>
<evidence type="ECO:0000256" key="1">
    <source>
        <dbReference type="ARBA" id="ARBA00022729"/>
    </source>
</evidence>
<feature type="domain" description="AprE-like long alpha-helical hairpin" evidence="4">
    <location>
        <begin position="163"/>
        <end position="344"/>
    </location>
</feature>
<accession>A0A371X981</accession>
<proteinExistence type="predicted"/>
<dbReference type="PANTHER" id="PTHR33619:SF3">
    <property type="entry name" value="POLYSACCHARIDE EXPORT PROTEIN GFCE-RELATED"/>
    <property type="match status" value="1"/>
</dbReference>
<dbReference type="Gene3D" id="3.30.1950.10">
    <property type="entry name" value="wza like domain"/>
    <property type="match status" value="1"/>
</dbReference>
<dbReference type="InterPro" id="IPR003715">
    <property type="entry name" value="Poly_export_N"/>
</dbReference>
<dbReference type="InterPro" id="IPR058781">
    <property type="entry name" value="HH_AprE-like"/>
</dbReference>
<feature type="signal peptide" evidence="2">
    <location>
        <begin position="1"/>
        <end position="24"/>
    </location>
</feature>
<dbReference type="EMBL" id="QURN01000014">
    <property type="protein sequence ID" value="RFC65760.1"/>
    <property type="molecule type" value="Genomic_DNA"/>
</dbReference>
<dbReference type="GO" id="GO:0015159">
    <property type="term" value="F:polysaccharide transmembrane transporter activity"/>
    <property type="evidence" value="ECO:0007669"/>
    <property type="project" value="InterPro"/>
</dbReference>
<evidence type="ECO:0000259" key="3">
    <source>
        <dbReference type="Pfam" id="PF02563"/>
    </source>
</evidence>
<name>A0A371X981_9HYPH</name>
<feature type="chain" id="PRO_5016952409" evidence="2">
    <location>
        <begin position="25"/>
        <end position="403"/>
    </location>
</feature>
<evidence type="ECO:0000313" key="5">
    <source>
        <dbReference type="EMBL" id="RFC65760.1"/>
    </source>
</evidence>
<gene>
    <name evidence="5" type="ORF">DY251_17160</name>
</gene>
<evidence type="ECO:0000256" key="2">
    <source>
        <dbReference type="SAM" id="SignalP"/>
    </source>
</evidence>
<dbReference type="InterPro" id="IPR049712">
    <property type="entry name" value="Poly_export"/>
</dbReference>
<dbReference type="Proteomes" id="UP000262379">
    <property type="component" value="Unassembled WGS sequence"/>
</dbReference>